<proteinExistence type="predicted"/>
<dbReference type="AlphaFoldDB" id="A0AAV6LJ12"/>
<comment type="caution">
    <text evidence="1">The sequence shown here is derived from an EMBL/GenBank/DDBJ whole genome shotgun (WGS) entry which is preliminary data.</text>
</comment>
<organism evidence="1 2">
    <name type="scientific">Rhododendron griersonianum</name>
    <dbReference type="NCBI Taxonomy" id="479676"/>
    <lineage>
        <taxon>Eukaryota</taxon>
        <taxon>Viridiplantae</taxon>
        <taxon>Streptophyta</taxon>
        <taxon>Embryophyta</taxon>
        <taxon>Tracheophyta</taxon>
        <taxon>Spermatophyta</taxon>
        <taxon>Magnoliopsida</taxon>
        <taxon>eudicotyledons</taxon>
        <taxon>Gunneridae</taxon>
        <taxon>Pentapetalae</taxon>
        <taxon>asterids</taxon>
        <taxon>Ericales</taxon>
        <taxon>Ericaceae</taxon>
        <taxon>Ericoideae</taxon>
        <taxon>Rhodoreae</taxon>
        <taxon>Rhododendron</taxon>
    </lineage>
</organism>
<dbReference type="Proteomes" id="UP000823749">
    <property type="component" value="Chromosome 1"/>
</dbReference>
<protein>
    <submittedName>
        <fullName evidence="1">Uncharacterized protein</fullName>
    </submittedName>
</protein>
<evidence type="ECO:0000313" key="2">
    <source>
        <dbReference type="Proteomes" id="UP000823749"/>
    </source>
</evidence>
<reference evidence="1" key="1">
    <citation type="submission" date="2020-08" db="EMBL/GenBank/DDBJ databases">
        <title>Plant Genome Project.</title>
        <authorList>
            <person name="Zhang R.-G."/>
        </authorList>
    </citation>
    <scope>NUCLEOTIDE SEQUENCE</scope>
    <source>
        <strain evidence="1">WSP0</strain>
        <tissue evidence="1">Leaf</tissue>
    </source>
</reference>
<sequence length="68" mass="7232">MLENEAPRRGFGDFSEGGCPSLQFAHDFSLLIQQPSVSLSLSLYCVCVFVEAAGVICCCCCPSSSSSF</sequence>
<accession>A0AAV6LJ12</accession>
<gene>
    <name evidence="1" type="ORF">RHGRI_000321</name>
</gene>
<name>A0AAV6LJ12_9ERIC</name>
<dbReference type="EMBL" id="JACTNZ010000001">
    <property type="protein sequence ID" value="KAG5564101.1"/>
    <property type="molecule type" value="Genomic_DNA"/>
</dbReference>
<evidence type="ECO:0000313" key="1">
    <source>
        <dbReference type="EMBL" id="KAG5564101.1"/>
    </source>
</evidence>
<keyword evidence="2" id="KW-1185">Reference proteome</keyword>